<keyword evidence="2" id="KW-1185">Reference proteome</keyword>
<organism evidence="1 2">
    <name type="scientific">Paragonimus westermani</name>
    <dbReference type="NCBI Taxonomy" id="34504"/>
    <lineage>
        <taxon>Eukaryota</taxon>
        <taxon>Metazoa</taxon>
        <taxon>Spiralia</taxon>
        <taxon>Lophotrochozoa</taxon>
        <taxon>Platyhelminthes</taxon>
        <taxon>Trematoda</taxon>
        <taxon>Digenea</taxon>
        <taxon>Plagiorchiida</taxon>
        <taxon>Troglotremata</taxon>
        <taxon>Troglotrematidae</taxon>
        <taxon>Paragonimus</taxon>
    </lineage>
</organism>
<proteinExistence type="predicted"/>
<dbReference type="OrthoDB" id="1045822at2759"/>
<comment type="caution">
    <text evidence="1">The sequence shown here is derived from an EMBL/GenBank/DDBJ whole genome shotgun (WGS) entry which is preliminary data.</text>
</comment>
<evidence type="ECO:0000313" key="1">
    <source>
        <dbReference type="EMBL" id="KAF8565859.1"/>
    </source>
</evidence>
<feature type="non-terminal residue" evidence="1">
    <location>
        <position position="82"/>
    </location>
</feature>
<protein>
    <submittedName>
        <fullName evidence="1">Cornifelin</fullName>
    </submittedName>
</protein>
<name>A0A8T0DDF9_9TREM</name>
<accession>A0A8T0DDF9</accession>
<sequence>AFVFFCYYCQLCCIAKKYKECLCLPLILPASELFFGTQHRARQRIRSTILKDCCQVMWCPWCYVCRLSRDMKYTELRNGTLD</sequence>
<evidence type="ECO:0000313" key="2">
    <source>
        <dbReference type="Proteomes" id="UP000699462"/>
    </source>
</evidence>
<dbReference type="Proteomes" id="UP000699462">
    <property type="component" value="Unassembled WGS sequence"/>
</dbReference>
<dbReference type="EMBL" id="JTDF01005962">
    <property type="protein sequence ID" value="KAF8565859.1"/>
    <property type="molecule type" value="Genomic_DNA"/>
</dbReference>
<gene>
    <name evidence="1" type="ORF">P879_09889</name>
</gene>
<reference evidence="1 2" key="1">
    <citation type="submission" date="2019-07" db="EMBL/GenBank/DDBJ databases">
        <title>Annotation for the trematode Paragonimus westermani.</title>
        <authorList>
            <person name="Choi Y.-J."/>
        </authorList>
    </citation>
    <scope>NUCLEOTIDE SEQUENCE [LARGE SCALE GENOMIC DNA]</scope>
    <source>
        <strain evidence="1">180907_Pwestermani</strain>
    </source>
</reference>
<dbReference type="AlphaFoldDB" id="A0A8T0DDF9"/>